<feature type="domain" description="AB hydrolase-1" evidence="1">
    <location>
        <begin position="29"/>
        <end position="126"/>
    </location>
</feature>
<dbReference type="EMBL" id="JAPZBO010000007">
    <property type="protein sequence ID" value="KAJ5311375.1"/>
    <property type="molecule type" value="Genomic_DNA"/>
</dbReference>
<dbReference type="PANTHER" id="PTHR43798">
    <property type="entry name" value="MONOACYLGLYCEROL LIPASE"/>
    <property type="match status" value="1"/>
</dbReference>
<dbReference type="InterPro" id="IPR029058">
    <property type="entry name" value="AB_hydrolase_fold"/>
</dbReference>
<dbReference type="InterPro" id="IPR000073">
    <property type="entry name" value="AB_hydrolase_1"/>
</dbReference>
<organism evidence="2 3">
    <name type="scientific">Penicillium atrosanguineum</name>
    <dbReference type="NCBI Taxonomy" id="1132637"/>
    <lineage>
        <taxon>Eukaryota</taxon>
        <taxon>Fungi</taxon>
        <taxon>Dikarya</taxon>
        <taxon>Ascomycota</taxon>
        <taxon>Pezizomycotina</taxon>
        <taxon>Eurotiomycetes</taxon>
        <taxon>Eurotiomycetidae</taxon>
        <taxon>Eurotiales</taxon>
        <taxon>Aspergillaceae</taxon>
        <taxon>Penicillium</taxon>
    </lineage>
</organism>
<keyword evidence="3" id="KW-1185">Reference proteome</keyword>
<reference evidence="2" key="2">
    <citation type="journal article" date="2023" name="IMA Fungus">
        <title>Comparative genomic study of the Penicillium genus elucidates a diverse pangenome and 15 lateral gene transfer events.</title>
        <authorList>
            <person name="Petersen C."/>
            <person name="Sorensen T."/>
            <person name="Nielsen M.R."/>
            <person name="Sondergaard T.E."/>
            <person name="Sorensen J.L."/>
            <person name="Fitzpatrick D.A."/>
            <person name="Frisvad J.C."/>
            <person name="Nielsen K.L."/>
        </authorList>
    </citation>
    <scope>NUCLEOTIDE SEQUENCE</scope>
    <source>
        <strain evidence="2">IBT 21472</strain>
    </source>
</reference>
<evidence type="ECO:0000313" key="2">
    <source>
        <dbReference type="EMBL" id="KAJ5311375.1"/>
    </source>
</evidence>
<reference evidence="2" key="1">
    <citation type="submission" date="2022-12" db="EMBL/GenBank/DDBJ databases">
        <authorList>
            <person name="Petersen C."/>
        </authorList>
    </citation>
    <scope>NUCLEOTIDE SEQUENCE</scope>
    <source>
        <strain evidence="2">IBT 21472</strain>
    </source>
</reference>
<protein>
    <recommendedName>
        <fullName evidence="1">AB hydrolase-1 domain-containing protein</fullName>
    </recommendedName>
</protein>
<dbReference type="SUPFAM" id="SSF53474">
    <property type="entry name" value="alpha/beta-Hydrolases"/>
    <property type="match status" value="1"/>
</dbReference>
<evidence type="ECO:0000313" key="3">
    <source>
        <dbReference type="Proteomes" id="UP001147746"/>
    </source>
</evidence>
<dbReference type="PANTHER" id="PTHR43798:SF33">
    <property type="entry name" value="HYDROLASE, PUTATIVE (AFU_ORTHOLOGUE AFUA_2G14860)-RELATED"/>
    <property type="match status" value="1"/>
</dbReference>
<dbReference type="GO" id="GO:0016020">
    <property type="term" value="C:membrane"/>
    <property type="evidence" value="ECO:0007669"/>
    <property type="project" value="TreeGrafter"/>
</dbReference>
<evidence type="ECO:0000259" key="1">
    <source>
        <dbReference type="Pfam" id="PF00561"/>
    </source>
</evidence>
<dbReference type="Gene3D" id="3.40.50.1820">
    <property type="entry name" value="alpha/beta hydrolase"/>
    <property type="match status" value="1"/>
</dbReference>
<dbReference type="AlphaFoldDB" id="A0A9W9PU39"/>
<comment type="caution">
    <text evidence="2">The sequence shown here is derived from an EMBL/GenBank/DDBJ whole genome shotgun (WGS) entry which is preliminary data.</text>
</comment>
<dbReference type="InterPro" id="IPR050266">
    <property type="entry name" value="AB_hydrolase_sf"/>
</dbReference>
<dbReference type="Pfam" id="PF00561">
    <property type="entry name" value="Abhydrolase_1"/>
    <property type="match status" value="1"/>
</dbReference>
<dbReference type="OrthoDB" id="8119704at2759"/>
<accession>A0A9W9PU39</accession>
<proteinExistence type="predicted"/>
<name>A0A9W9PU39_9EURO</name>
<gene>
    <name evidence="2" type="ORF">N7476_007235</name>
</gene>
<dbReference type="GO" id="GO:0072330">
    <property type="term" value="P:monocarboxylic acid biosynthetic process"/>
    <property type="evidence" value="ECO:0007669"/>
    <property type="project" value="UniProtKB-ARBA"/>
</dbReference>
<sequence length="269" mass="29246">MSSSTLPNLNAKPELFFQSLNGTGNETALLIHGGFGSNKEWDNVTPALIENGYHVLLPDLPAHGQSVAIQPFTVDYAAQLIFELIAKHARNGSAHIVGLSIGAHVAACVAERGGPDHVLSVIASGYNVFQPPRFTVPLFAPPVFFLLHLVNAATDLRAELAAWQNGEASYALIKEMTRTIVQSREIGDIHIRLLAVASASTDTWLSKDRPGSSKRLLEAVVGGRENGSRAVMHHSIRHSWHIEEPALFGALILAWIRDEALDNKFKDVE</sequence>
<dbReference type="GO" id="GO:0017000">
    <property type="term" value="P:antibiotic biosynthetic process"/>
    <property type="evidence" value="ECO:0007669"/>
    <property type="project" value="UniProtKB-ARBA"/>
</dbReference>
<dbReference type="Proteomes" id="UP001147746">
    <property type="component" value="Unassembled WGS sequence"/>
</dbReference>